<evidence type="ECO:0000256" key="3">
    <source>
        <dbReference type="ARBA" id="ARBA00022452"/>
    </source>
</evidence>
<accession>A0A9W6GHN0</accession>
<dbReference type="InterPro" id="IPR000531">
    <property type="entry name" value="Beta-barrel_TonB"/>
</dbReference>
<dbReference type="Pfam" id="PF00593">
    <property type="entry name" value="TonB_dep_Rec_b-barrel"/>
    <property type="match status" value="1"/>
</dbReference>
<dbReference type="Pfam" id="PF07715">
    <property type="entry name" value="Plug"/>
    <property type="match status" value="1"/>
</dbReference>
<dbReference type="RefSeq" id="WP_281833838.1">
    <property type="nucleotide sequence ID" value="NZ_BSDY01000003.1"/>
</dbReference>
<dbReference type="PANTHER" id="PTHR30069">
    <property type="entry name" value="TONB-DEPENDENT OUTER MEMBRANE RECEPTOR"/>
    <property type="match status" value="1"/>
</dbReference>
<dbReference type="PROSITE" id="PS01156">
    <property type="entry name" value="TONB_DEPENDENT_REC_2"/>
    <property type="match status" value="1"/>
</dbReference>
<keyword evidence="5 11" id="KW-0732">Signal</keyword>
<evidence type="ECO:0000256" key="5">
    <source>
        <dbReference type="ARBA" id="ARBA00022729"/>
    </source>
</evidence>
<evidence type="ECO:0000256" key="6">
    <source>
        <dbReference type="ARBA" id="ARBA00023077"/>
    </source>
</evidence>
<keyword evidence="4 9" id="KW-0812">Transmembrane</keyword>
<evidence type="ECO:0000256" key="1">
    <source>
        <dbReference type="ARBA" id="ARBA00004571"/>
    </source>
</evidence>
<dbReference type="Gene3D" id="2.40.170.20">
    <property type="entry name" value="TonB-dependent receptor, beta-barrel domain"/>
    <property type="match status" value="1"/>
</dbReference>
<evidence type="ECO:0000313" key="15">
    <source>
        <dbReference type="Proteomes" id="UP001144471"/>
    </source>
</evidence>
<gene>
    <name evidence="14" type="ORF">PM10SUCC1_09170</name>
</gene>
<dbReference type="InterPro" id="IPR037066">
    <property type="entry name" value="Plug_dom_sf"/>
</dbReference>
<evidence type="ECO:0000256" key="7">
    <source>
        <dbReference type="ARBA" id="ARBA00023136"/>
    </source>
</evidence>
<keyword evidence="6 10" id="KW-0798">TonB box</keyword>
<dbReference type="GO" id="GO:0009279">
    <property type="term" value="C:cell outer membrane"/>
    <property type="evidence" value="ECO:0007669"/>
    <property type="project" value="UniProtKB-SubCell"/>
</dbReference>
<proteinExistence type="inferred from homology"/>
<dbReference type="InterPro" id="IPR036942">
    <property type="entry name" value="Beta-barrel_TonB_sf"/>
</dbReference>
<feature type="chain" id="PRO_5040900866" evidence="11">
    <location>
        <begin position="20"/>
        <end position="657"/>
    </location>
</feature>
<keyword evidence="15" id="KW-1185">Reference proteome</keyword>
<feature type="signal peptide" evidence="11">
    <location>
        <begin position="1"/>
        <end position="19"/>
    </location>
</feature>
<feature type="domain" description="TonB-dependent receptor-like beta-barrel" evidence="12">
    <location>
        <begin position="181"/>
        <end position="618"/>
    </location>
</feature>
<comment type="caution">
    <text evidence="14">The sequence shown here is derived from an EMBL/GenBank/DDBJ whole genome shotgun (WGS) entry which is preliminary data.</text>
</comment>
<evidence type="ECO:0000256" key="4">
    <source>
        <dbReference type="ARBA" id="ARBA00022692"/>
    </source>
</evidence>
<keyword evidence="3 9" id="KW-1134">Transmembrane beta strand</keyword>
<feature type="domain" description="TonB-dependent receptor plug" evidence="13">
    <location>
        <begin position="49"/>
        <end position="155"/>
    </location>
</feature>
<organism evidence="14 15">
    <name type="scientific">Propionigenium maris DSM 9537</name>
    <dbReference type="NCBI Taxonomy" id="1123000"/>
    <lineage>
        <taxon>Bacteria</taxon>
        <taxon>Fusobacteriati</taxon>
        <taxon>Fusobacteriota</taxon>
        <taxon>Fusobacteriia</taxon>
        <taxon>Fusobacteriales</taxon>
        <taxon>Fusobacteriaceae</taxon>
        <taxon>Propionigenium</taxon>
    </lineage>
</organism>
<reference evidence="14" key="1">
    <citation type="submission" date="2022-12" db="EMBL/GenBank/DDBJ databases">
        <title>Reference genome sequencing for broad-spectrum identification of bacterial and archaeal isolates by mass spectrometry.</title>
        <authorList>
            <person name="Sekiguchi Y."/>
            <person name="Tourlousse D.M."/>
        </authorList>
    </citation>
    <scope>NUCLEOTIDE SEQUENCE</scope>
    <source>
        <strain evidence="14">10succ1</strain>
    </source>
</reference>
<dbReference type="PANTHER" id="PTHR30069:SF27">
    <property type="entry name" value="BLL4766 PROTEIN"/>
    <property type="match status" value="1"/>
</dbReference>
<name>A0A9W6GHN0_9FUSO</name>
<dbReference type="AlphaFoldDB" id="A0A9W6GHN0"/>
<evidence type="ECO:0000256" key="2">
    <source>
        <dbReference type="ARBA" id="ARBA00022448"/>
    </source>
</evidence>
<evidence type="ECO:0000256" key="10">
    <source>
        <dbReference type="RuleBase" id="RU003357"/>
    </source>
</evidence>
<sequence>MKKKMLLGAFILCAWSAIGAEEDFFFEEGTITQRLEESVVTTERFETNVRNTPKNITIVTRDDIEKKGAKSVIEALKGVPGANAKNSFGFGSIDLRGQGAANHSNTLILVDGIRQNPVDMGGARVNNIDIANVERIEVIPGGGSVLYGDGAVGGVVNIVTRTAAATEGYRSIFAEAGKNSLLGYGVNFGEKLTDSLLLQLNYTDRNNSGYRDNGDYDTENIEVGLKYMLSDTDTVSYKYGHYEEAYGLPGSLKKNDLGDDLDEGRSWTKSPRKHAEYITDSHTLSYGTKINNSLEFMIDGNYKKSDYDSVDEGEANTAYDNSQYMIKPKLKLSYGEGSHVIFGYDYYKGDSEVKDYFGSPVDRDLEKSSDSVFALNTYSWKKFQFIQGVRYEKTDYDLKADQTLEPGKTYTDMDSSNTAVELAVNYLYSDTGSAYISYTNGFRTPNTGELSRASEDIKEQTHEYFEVGLKDVIFDSFVSASVFKAYTEDEIYYDKVNYVNTNLEGESEKVGVELFAEQYLGRLTLSETFTYIETEMQDGPYEGKEVPGVPKYSFNLGADYQFTSKLRGNTSINYVGESYYNSDFNNEADKMDDYITVDIKAAYDFQNGLEIYAGIDNIFAEEYYEYAGYYYSSSSGDNYYYYPAPERTYYAGFKYNF</sequence>
<dbReference type="GO" id="GO:0044718">
    <property type="term" value="P:siderophore transmembrane transport"/>
    <property type="evidence" value="ECO:0007669"/>
    <property type="project" value="TreeGrafter"/>
</dbReference>
<keyword evidence="14" id="KW-0675">Receptor</keyword>
<comment type="similarity">
    <text evidence="9 10">Belongs to the TonB-dependent receptor family.</text>
</comment>
<dbReference type="InterPro" id="IPR039426">
    <property type="entry name" value="TonB-dep_rcpt-like"/>
</dbReference>
<evidence type="ECO:0000313" key="14">
    <source>
        <dbReference type="EMBL" id="GLI55403.1"/>
    </source>
</evidence>
<protein>
    <submittedName>
        <fullName evidence="14">Hemin receptor</fullName>
    </submittedName>
</protein>
<dbReference type="PROSITE" id="PS52016">
    <property type="entry name" value="TONB_DEPENDENT_REC_3"/>
    <property type="match status" value="1"/>
</dbReference>
<dbReference type="EMBL" id="BSDY01000003">
    <property type="protein sequence ID" value="GLI55403.1"/>
    <property type="molecule type" value="Genomic_DNA"/>
</dbReference>
<keyword evidence="2 9" id="KW-0813">Transport</keyword>
<dbReference type="InterPro" id="IPR012910">
    <property type="entry name" value="Plug_dom"/>
</dbReference>
<comment type="subcellular location">
    <subcellularLocation>
        <location evidence="1 9">Cell outer membrane</location>
        <topology evidence="1 9">Multi-pass membrane protein</topology>
    </subcellularLocation>
</comment>
<dbReference type="Gene3D" id="2.170.130.10">
    <property type="entry name" value="TonB-dependent receptor, plug domain"/>
    <property type="match status" value="1"/>
</dbReference>
<dbReference type="CDD" id="cd01347">
    <property type="entry name" value="ligand_gated_channel"/>
    <property type="match status" value="1"/>
</dbReference>
<dbReference type="GO" id="GO:0015344">
    <property type="term" value="F:siderophore uptake transmembrane transporter activity"/>
    <property type="evidence" value="ECO:0007669"/>
    <property type="project" value="TreeGrafter"/>
</dbReference>
<evidence type="ECO:0000256" key="8">
    <source>
        <dbReference type="ARBA" id="ARBA00023237"/>
    </source>
</evidence>
<keyword evidence="7 9" id="KW-0472">Membrane</keyword>
<evidence type="ECO:0000259" key="13">
    <source>
        <dbReference type="Pfam" id="PF07715"/>
    </source>
</evidence>
<dbReference type="SUPFAM" id="SSF56935">
    <property type="entry name" value="Porins"/>
    <property type="match status" value="1"/>
</dbReference>
<evidence type="ECO:0000259" key="12">
    <source>
        <dbReference type="Pfam" id="PF00593"/>
    </source>
</evidence>
<dbReference type="InterPro" id="IPR010917">
    <property type="entry name" value="TonB_rcpt_CS"/>
</dbReference>
<dbReference type="Proteomes" id="UP001144471">
    <property type="component" value="Unassembled WGS sequence"/>
</dbReference>
<evidence type="ECO:0000256" key="9">
    <source>
        <dbReference type="PROSITE-ProRule" id="PRU01360"/>
    </source>
</evidence>
<keyword evidence="8 9" id="KW-0998">Cell outer membrane</keyword>
<evidence type="ECO:0000256" key="11">
    <source>
        <dbReference type="SAM" id="SignalP"/>
    </source>
</evidence>